<dbReference type="Proteomes" id="UP000663828">
    <property type="component" value="Unassembled WGS sequence"/>
</dbReference>
<gene>
    <name evidence="2" type="ORF">XAT740_LOCUS64189</name>
</gene>
<dbReference type="EMBL" id="CAJNOR010021597">
    <property type="protein sequence ID" value="CAF1691429.1"/>
    <property type="molecule type" value="Genomic_DNA"/>
</dbReference>
<evidence type="ECO:0000256" key="1">
    <source>
        <dbReference type="SAM" id="MobiDB-lite"/>
    </source>
</evidence>
<accession>A0A816HTG2</accession>
<protein>
    <submittedName>
        <fullName evidence="2">Uncharacterized protein</fullName>
    </submittedName>
</protein>
<feature type="region of interest" description="Disordered" evidence="1">
    <location>
        <begin position="1"/>
        <end position="20"/>
    </location>
</feature>
<proteinExistence type="predicted"/>
<sequence length="20" mass="2248">MSELTKTLGDFARNLDNPKP</sequence>
<evidence type="ECO:0000313" key="2">
    <source>
        <dbReference type="EMBL" id="CAF1691429.1"/>
    </source>
</evidence>
<name>A0A816HTG2_ADIRI</name>
<keyword evidence="3" id="KW-1185">Reference proteome</keyword>
<evidence type="ECO:0000313" key="3">
    <source>
        <dbReference type="Proteomes" id="UP000663828"/>
    </source>
</evidence>
<feature type="non-terminal residue" evidence="2">
    <location>
        <position position="20"/>
    </location>
</feature>
<organism evidence="2 3">
    <name type="scientific">Adineta ricciae</name>
    <name type="common">Rotifer</name>
    <dbReference type="NCBI Taxonomy" id="249248"/>
    <lineage>
        <taxon>Eukaryota</taxon>
        <taxon>Metazoa</taxon>
        <taxon>Spiralia</taxon>
        <taxon>Gnathifera</taxon>
        <taxon>Rotifera</taxon>
        <taxon>Eurotatoria</taxon>
        <taxon>Bdelloidea</taxon>
        <taxon>Adinetida</taxon>
        <taxon>Adinetidae</taxon>
        <taxon>Adineta</taxon>
    </lineage>
</organism>
<reference evidence="2" key="1">
    <citation type="submission" date="2021-02" db="EMBL/GenBank/DDBJ databases">
        <authorList>
            <person name="Nowell W R."/>
        </authorList>
    </citation>
    <scope>NUCLEOTIDE SEQUENCE</scope>
</reference>
<dbReference type="AlphaFoldDB" id="A0A816HTG2"/>
<comment type="caution">
    <text evidence="2">The sequence shown here is derived from an EMBL/GenBank/DDBJ whole genome shotgun (WGS) entry which is preliminary data.</text>
</comment>